<dbReference type="Proteomes" id="UP000236333">
    <property type="component" value="Unassembled WGS sequence"/>
</dbReference>
<evidence type="ECO:0000256" key="2">
    <source>
        <dbReference type="ARBA" id="ARBA00022603"/>
    </source>
</evidence>
<name>A0A2J8AAI4_9CHLO</name>
<comment type="caution">
    <text evidence="4">The sequence shown here is derived from an EMBL/GenBank/DDBJ whole genome shotgun (WGS) entry which is preliminary data.</text>
</comment>
<dbReference type="GO" id="GO:0008168">
    <property type="term" value="F:methyltransferase activity"/>
    <property type="evidence" value="ECO:0007669"/>
    <property type="project" value="UniProtKB-KW"/>
</dbReference>
<dbReference type="PANTHER" id="PTHR43619">
    <property type="entry name" value="S-ADENOSYL-L-METHIONINE-DEPENDENT METHYLTRANSFERASE YKTD-RELATED"/>
    <property type="match status" value="1"/>
</dbReference>
<dbReference type="InterPro" id="IPR011610">
    <property type="entry name" value="SAM_mthyl_Trfase_ML2640-like"/>
</dbReference>
<evidence type="ECO:0000313" key="4">
    <source>
        <dbReference type="EMBL" id="PNH09534.1"/>
    </source>
</evidence>
<dbReference type="PANTHER" id="PTHR43619:SF2">
    <property type="entry name" value="S-ADENOSYL-L-METHIONINE-DEPENDENT METHYLTRANSFERASES SUPERFAMILY PROTEIN"/>
    <property type="match status" value="1"/>
</dbReference>
<evidence type="ECO:0000313" key="5">
    <source>
        <dbReference type="Proteomes" id="UP000236333"/>
    </source>
</evidence>
<dbReference type="GO" id="GO:0032259">
    <property type="term" value="P:methylation"/>
    <property type="evidence" value="ECO:0007669"/>
    <property type="project" value="UniProtKB-KW"/>
</dbReference>
<dbReference type="OrthoDB" id="203237at2759"/>
<protein>
    <submittedName>
        <fullName evidence="4">Putative S-adenosyl-L-methionine-dependent methyltransferase</fullName>
    </submittedName>
</protein>
<dbReference type="SUPFAM" id="SSF53335">
    <property type="entry name" value="S-adenosyl-L-methionine-dependent methyltransferases"/>
    <property type="match status" value="1"/>
</dbReference>
<dbReference type="NCBIfam" id="TIGR00027">
    <property type="entry name" value="mthyl_TIGR00027"/>
    <property type="match status" value="1"/>
</dbReference>
<organism evidence="4 5">
    <name type="scientific">Tetrabaena socialis</name>
    <dbReference type="NCBI Taxonomy" id="47790"/>
    <lineage>
        <taxon>Eukaryota</taxon>
        <taxon>Viridiplantae</taxon>
        <taxon>Chlorophyta</taxon>
        <taxon>core chlorophytes</taxon>
        <taxon>Chlorophyceae</taxon>
        <taxon>CS clade</taxon>
        <taxon>Chlamydomonadales</taxon>
        <taxon>Tetrabaenaceae</taxon>
        <taxon>Tetrabaena</taxon>
    </lineage>
</organism>
<gene>
    <name evidence="4" type="ORF">TSOC_003788</name>
</gene>
<keyword evidence="5" id="KW-1185">Reference proteome</keyword>
<keyword evidence="3 4" id="KW-0808">Transferase</keyword>
<dbReference type="InterPro" id="IPR029063">
    <property type="entry name" value="SAM-dependent_MTases_sf"/>
</dbReference>
<dbReference type="EMBL" id="PGGS01000086">
    <property type="protein sequence ID" value="PNH09534.1"/>
    <property type="molecule type" value="Genomic_DNA"/>
</dbReference>
<dbReference type="AlphaFoldDB" id="A0A2J8AAI4"/>
<keyword evidence="2 4" id="KW-0489">Methyltransferase</keyword>
<comment type="similarity">
    <text evidence="1">Belongs to the UPF0677 family.</text>
</comment>
<sequence>MPGDKSGHDGASPLPASNVPAAKGSSKLGLFYHVTRGQPTNYDMLVFRTLNRDMGLPNANQDYLASSLQRELMPVRSWMLRTLPGSKTRLKSTLENSLWGVPGAVNFIDARTKWFDGAVQDAVAAGIKQVVQLAVGYDTRAYRLHAPGVRFFEVDLPSASGIKQRLVEKLGWITSPAMRPTYVGADLSRVPLAEALAGTGFDPTQPALFTVEGLIYYLPKEACAALFAAISDYSAPGSRLYFDFMATAALEGRGSFPGFKVTQKAVSNKHEPFLSGIEATREGISAYVNSFGLQLLEFLSPKDMVGRMLPHLQWSDRKPPIASFYNYAAAVKP</sequence>
<dbReference type="Gene3D" id="3.40.50.150">
    <property type="entry name" value="Vaccinia Virus protein VP39"/>
    <property type="match status" value="1"/>
</dbReference>
<dbReference type="InterPro" id="IPR007213">
    <property type="entry name" value="Ppm1/Ppm2/Tcmp"/>
</dbReference>
<evidence type="ECO:0000256" key="1">
    <source>
        <dbReference type="ARBA" id="ARBA00008138"/>
    </source>
</evidence>
<dbReference type="Pfam" id="PF04072">
    <property type="entry name" value="LCM"/>
    <property type="match status" value="1"/>
</dbReference>
<reference evidence="4 5" key="1">
    <citation type="journal article" date="2017" name="Mol. Biol. Evol.">
        <title>The 4-celled Tetrabaena socialis nuclear genome reveals the essential components for genetic control of cell number at the origin of multicellularity in the volvocine lineage.</title>
        <authorList>
            <person name="Featherston J."/>
            <person name="Arakaki Y."/>
            <person name="Hanschen E.R."/>
            <person name="Ferris P.J."/>
            <person name="Michod R.E."/>
            <person name="Olson B.J.S.C."/>
            <person name="Nozaki H."/>
            <person name="Durand P.M."/>
        </authorList>
    </citation>
    <scope>NUCLEOTIDE SEQUENCE [LARGE SCALE GENOMIC DNA]</scope>
    <source>
        <strain evidence="4 5">NIES-571</strain>
    </source>
</reference>
<proteinExistence type="inferred from homology"/>
<evidence type="ECO:0000256" key="3">
    <source>
        <dbReference type="ARBA" id="ARBA00022679"/>
    </source>
</evidence>
<accession>A0A2J8AAI4</accession>